<evidence type="ECO:0000256" key="4">
    <source>
        <dbReference type="ARBA" id="ARBA00022679"/>
    </source>
</evidence>
<dbReference type="RefSeq" id="WP_212640884.1">
    <property type="nucleotide sequence ID" value="NZ_CP074132.1"/>
</dbReference>
<organism evidence="8 9">
    <name type="scientific">Nocardiopsis akebiae</name>
    <dbReference type="NCBI Taxonomy" id="2831968"/>
    <lineage>
        <taxon>Bacteria</taxon>
        <taxon>Bacillati</taxon>
        <taxon>Actinomycetota</taxon>
        <taxon>Actinomycetes</taxon>
        <taxon>Streptosporangiales</taxon>
        <taxon>Nocardiopsidaceae</taxon>
        <taxon>Nocardiopsis</taxon>
    </lineage>
</organism>
<accession>A0ABX8C415</accession>
<feature type="region of interest" description="Disordered" evidence="7">
    <location>
        <begin position="302"/>
        <end position="355"/>
    </location>
</feature>
<proteinExistence type="predicted"/>
<dbReference type="PANTHER" id="PTHR30606:SF10">
    <property type="entry name" value="PHOSPHATIDYLINOSITOL MANNOSIDE ACYLTRANSFERASE"/>
    <property type="match status" value="1"/>
</dbReference>
<reference evidence="9" key="1">
    <citation type="submission" date="2021-05" db="EMBL/GenBank/DDBJ databases">
        <title>Direct Submission.</title>
        <authorList>
            <person name="Li K."/>
            <person name="Gao J."/>
        </authorList>
    </citation>
    <scope>NUCLEOTIDE SEQUENCE [LARGE SCALE GENOMIC DNA]</scope>
    <source>
        <strain evidence="9">HDS12</strain>
    </source>
</reference>
<feature type="compositionally biased region" description="Low complexity" evidence="7">
    <location>
        <begin position="302"/>
        <end position="312"/>
    </location>
</feature>
<dbReference type="Proteomes" id="UP000678016">
    <property type="component" value="Chromosome"/>
</dbReference>
<dbReference type="NCBIfam" id="NF005919">
    <property type="entry name" value="PRK07920.1"/>
    <property type="match status" value="1"/>
</dbReference>
<evidence type="ECO:0000313" key="9">
    <source>
        <dbReference type="Proteomes" id="UP000678016"/>
    </source>
</evidence>
<protein>
    <submittedName>
        <fullName evidence="8">Phosphatidylinositol mannoside acyltransferase</fullName>
    </submittedName>
</protein>
<evidence type="ECO:0000256" key="1">
    <source>
        <dbReference type="ARBA" id="ARBA00004533"/>
    </source>
</evidence>
<keyword evidence="6 8" id="KW-0012">Acyltransferase</keyword>
<dbReference type="Pfam" id="PF03279">
    <property type="entry name" value="Lip_A_acyltrans"/>
    <property type="match status" value="1"/>
</dbReference>
<keyword evidence="2" id="KW-1003">Cell membrane</keyword>
<evidence type="ECO:0000256" key="6">
    <source>
        <dbReference type="ARBA" id="ARBA00023315"/>
    </source>
</evidence>
<evidence type="ECO:0000313" key="8">
    <source>
        <dbReference type="EMBL" id="QUX27838.1"/>
    </source>
</evidence>
<evidence type="ECO:0000256" key="5">
    <source>
        <dbReference type="ARBA" id="ARBA00023136"/>
    </source>
</evidence>
<dbReference type="InterPro" id="IPR004960">
    <property type="entry name" value="LipA_acyltrans"/>
</dbReference>
<name>A0ABX8C415_9ACTN</name>
<dbReference type="GO" id="GO:0016746">
    <property type="term" value="F:acyltransferase activity"/>
    <property type="evidence" value="ECO:0007669"/>
    <property type="project" value="UniProtKB-KW"/>
</dbReference>
<keyword evidence="9" id="KW-1185">Reference proteome</keyword>
<evidence type="ECO:0000256" key="2">
    <source>
        <dbReference type="ARBA" id="ARBA00022475"/>
    </source>
</evidence>
<keyword evidence="5" id="KW-0472">Membrane</keyword>
<dbReference type="CDD" id="cd07984">
    <property type="entry name" value="LPLAT_LABLAT-like"/>
    <property type="match status" value="1"/>
</dbReference>
<dbReference type="EMBL" id="CP074132">
    <property type="protein sequence ID" value="QUX27838.1"/>
    <property type="molecule type" value="Genomic_DNA"/>
</dbReference>
<dbReference type="PANTHER" id="PTHR30606">
    <property type="entry name" value="LIPID A BIOSYNTHESIS LAUROYL ACYLTRANSFERASE"/>
    <property type="match status" value="1"/>
</dbReference>
<gene>
    <name evidence="8" type="ORF">KGD83_21510</name>
</gene>
<evidence type="ECO:0000256" key="3">
    <source>
        <dbReference type="ARBA" id="ARBA00022519"/>
    </source>
</evidence>
<sequence>MDERTADLAYTAGWAMIRRTPESAGRALFRRLADRSWRAHDESTRGLERNLRRLVGPGATDAQLRALSRAGMRSYMRYYYEMFRLPAMSEEYVLGRTRATGIEVLEQHVRSGRGVVAALPHMGNWDHAGAWIALRGTPLTTVAQRLRPESLFQRFTAYRESLGMEVLPLTGGSNTVGTLARRLREGGLVCLLADRDISGTGLEVDFFGERARVPAGPAALALNTGAALMPVSLWYDGPYWNIRVHDEIPVSGGATRAERVQATTQELVRVFEGAIAEHPEDWHMLQPVFSADHARAARVATAETAAPLAADESTTRDGPGDGTAPGTRDGFTAANGVGAPQGSGARPPGRDERNG</sequence>
<evidence type="ECO:0000256" key="7">
    <source>
        <dbReference type="SAM" id="MobiDB-lite"/>
    </source>
</evidence>
<keyword evidence="4" id="KW-0808">Transferase</keyword>
<keyword evidence="3" id="KW-0997">Cell inner membrane</keyword>
<comment type="subcellular location">
    <subcellularLocation>
        <location evidence="1">Cell inner membrane</location>
    </subcellularLocation>
</comment>